<dbReference type="STRING" id="310780.SAMN05216267_10563"/>
<sequence length="115" mass="12912">MLCPGQVSLDLPSPDAQRHIPSDARPAGTTPVRAGRTAWRPARKDRRRSSRDRPAAVQARVGAICWEIQVRAVGSIERHTWVLWPPRWIVSRRLSPGWWSVLSSARAANTVSLSW</sequence>
<reference evidence="2 3" key="1">
    <citation type="submission" date="2016-10" db="EMBL/GenBank/DDBJ databases">
        <authorList>
            <person name="de Groot N.N."/>
        </authorList>
    </citation>
    <scope>NUCLEOTIDE SEQUENCE [LARGE SCALE GENOMIC DNA]</scope>
    <source>
        <strain evidence="2 3">CGMCC 4.2026</strain>
    </source>
</reference>
<protein>
    <submittedName>
        <fullName evidence="2">Uncharacterized protein</fullName>
    </submittedName>
</protein>
<feature type="region of interest" description="Disordered" evidence="1">
    <location>
        <begin position="1"/>
        <end position="56"/>
    </location>
</feature>
<gene>
    <name evidence="2" type="ORF">SAMN05216267_10563</name>
</gene>
<evidence type="ECO:0000313" key="2">
    <source>
        <dbReference type="EMBL" id="SEO92304.1"/>
    </source>
</evidence>
<dbReference type="EMBL" id="FODD01000056">
    <property type="protein sequence ID" value="SEO92304.1"/>
    <property type="molecule type" value="Genomic_DNA"/>
</dbReference>
<keyword evidence="3" id="KW-1185">Reference proteome</keyword>
<dbReference type="Proteomes" id="UP000181951">
    <property type="component" value="Unassembled WGS sequence"/>
</dbReference>
<proteinExistence type="predicted"/>
<dbReference type="AlphaFoldDB" id="A0A1H8TNV7"/>
<name>A0A1H8TNV7_9ACTN</name>
<accession>A0A1H8TNV7</accession>
<feature type="compositionally biased region" description="Basic residues" evidence="1">
    <location>
        <begin position="41"/>
        <end position="50"/>
    </location>
</feature>
<organism evidence="2 3">
    <name type="scientific">Actinacidiphila rubida</name>
    <dbReference type="NCBI Taxonomy" id="310780"/>
    <lineage>
        <taxon>Bacteria</taxon>
        <taxon>Bacillati</taxon>
        <taxon>Actinomycetota</taxon>
        <taxon>Actinomycetes</taxon>
        <taxon>Kitasatosporales</taxon>
        <taxon>Streptomycetaceae</taxon>
        <taxon>Actinacidiphila</taxon>
    </lineage>
</organism>
<evidence type="ECO:0000313" key="3">
    <source>
        <dbReference type="Proteomes" id="UP000181951"/>
    </source>
</evidence>
<evidence type="ECO:0000256" key="1">
    <source>
        <dbReference type="SAM" id="MobiDB-lite"/>
    </source>
</evidence>